<reference evidence="4" key="1">
    <citation type="journal article" date="2023" name="Genome Biol. Evol.">
        <title>First Whole Genome Sequence and Flow Cytometry Genome Size Data for the Lichen-Forming Fungus Ramalina farinacea (Ascomycota).</title>
        <authorList>
            <person name="Llewellyn T."/>
            <person name="Mian S."/>
            <person name="Hill R."/>
            <person name="Leitch I.J."/>
            <person name="Gaya E."/>
        </authorList>
    </citation>
    <scope>NUCLEOTIDE SEQUENCE</scope>
    <source>
        <strain evidence="4">LIQ254RAFAR</strain>
    </source>
</reference>
<proteinExistence type="predicted"/>
<evidence type="ECO:0000313" key="4">
    <source>
        <dbReference type="EMBL" id="MDI1491121.1"/>
    </source>
</evidence>
<gene>
    <name evidence="4" type="ORF">OHK93_002327</name>
</gene>
<comment type="caution">
    <text evidence="4">The sequence shown here is derived from an EMBL/GenBank/DDBJ whole genome shotgun (WGS) entry which is preliminary data.</text>
</comment>
<accession>A0AA43QR53</accession>
<feature type="domain" description="NAD-dependent epimerase/dehydratase" evidence="3">
    <location>
        <begin position="11"/>
        <end position="211"/>
    </location>
</feature>
<dbReference type="Gene3D" id="3.40.50.720">
    <property type="entry name" value="NAD(P)-binding Rossmann-like Domain"/>
    <property type="match status" value="1"/>
</dbReference>
<dbReference type="EMBL" id="JAPUFD010000013">
    <property type="protein sequence ID" value="MDI1491121.1"/>
    <property type="molecule type" value="Genomic_DNA"/>
</dbReference>
<keyword evidence="5" id="KW-1185">Reference proteome</keyword>
<dbReference type="Pfam" id="PF01370">
    <property type="entry name" value="Epimerase"/>
    <property type="match status" value="1"/>
</dbReference>
<dbReference type="InterPro" id="IPR001509">
    <property type="entry name" value="Epimerase_deHydtase"/>
</dbReference>
<dbReference type="CDD" id="cd05238">
    <property type="entry name" value="Gne_like_SDR_e"/>
    <property type="match status" value="1"/>
</dbReference>
<keyword evidence="1" id="KW-0521">NADP</keyword>
<evidence type="ECO:0000313" key="5">
    <source>
        <dbReference type="Proteomes" id="UP001161017"/>
    </source>
</evidence>
<dbReference type="PANTHER" id="PTHR43103">
    <property type="entry name" value="NUCLEOSIDE-DIPHOSPHATE-SUGAR EPIMERASE"/>
    <property type="match status" value="1"/>
</dbReference>
<sequence length="332" mass="35826">MSSADSKSTCLITGAAGFIGQALAAALLEDASISKLILTDIIEPPSPTKSNAASETEVQCVRADLCDLGTCRDLFTPDIKCIYMLHGIMSGQAEANLDLGMRINIDSYRTLFDYLRHTNKGVTVVFTSSTAVYGPPPTPDFVFTESTAPDPGSSYGAQKHICETLLNDYSRRGVLDARICRLPTVVVRPGKPTGAASSFASGIFREPLKGEQAVLPVSKDLDIWICSPKTVVKNLLLARKIPSEHYRGWSRIVNLPGITVSVEQMLAALKAVGGEKALSLVKEERDEGTQKIVESWPTKLNTDKANALGFVDDGPLEGTLKEYVGDFARKTE</sequence>
<dbReference type="GO" id="GO:0016491">
    <property type="term" value="F:oxidoreductase activity"/>
    <property type="evidence" value="ECO:0007669"/>
    <property type="project" value="InterPro"/>
</dbReference>
<dbReference type="Proteomes" id="UP001161017">
    <property type="component" value="Unassembled WGS sequence"/>
</dbReference>
<evidence type="ECO:0000256" key="1">
    <source>
        <dbReference type="ARBA" id="ARBA00022857"/>
    </source>
</evidence>
<keyword evidence="2" id="KW-0119">Carbohydrate metabolism</keyword>
<dbReference type="InterPro" id="IPR036291">
    <property type="entry name" value="NAD(P)-bd_dom_sf"/>
</dbReference>
<dbReference type="SUPFAM" id="SSF51735">
    <property type="entry name" value="NAD(P)-binding Rossmann-fold domains"/>
    <property type="match status" value="1"/>
</dbReference>
<dbReference type="NCBIfam" id="NF043036">
    <property type="entry name" value="ErythonDh"/>
    <property type="match status" value="1"/>
</dbReference>
<dbReference type="Gene3D" id="3.90.25.10">
    <property type="entry name" value="UDP-galactose 4-epimerase, domain 1"/>
    <property type="match status" value="1"/>
</dbReference>
<evidence type="ECO:0000259" key="3">
    <source>
        <dbReference type="Pfam" id="PF01370"/>
    </source>
</evidence>
<dbReference type="InterPro" id="IPR050005">
    <property type="entry name" value="DenD"/>
</dbReference>
<protein>
    <recommendedName>
        <fullName evidence="3">NAD-dependent epimerase/dehydratase domain-containing protein</fullName>
    </recommendedName>
</protein>
<evidence type="ECO:0000256" key="2">
    <source>
        <dbReference type="ARBA" id="ARBA00023277"/>
    </source>
</evidence>
<dbReference type="AlphaFoldDB" id="A0AA43QR53"/>
<name>A0AA43QR53_9LECA</name>
<dbReference type="PANTHER" id="PTHR43103:SF3">
    <property type="entry name" value="ADP-L-GLYCERO-D-MANNO-HEPTOSE-6-EPIMERASE"/>
    <property type="match status" value="1"/>
</dbReference>
<organism evidence="4 5">
    <name type="scientific">Ramalina farinacea</name>
    <dbReference type="NCBI Taxonomy" id="258253"/>
    <lineage>
        <taxon>Eukaryota</taxon>
        <taxon>Fungi</taxon>
        <taxon>Dikarya</taxon>
        <taxon>Ascomycota</taxon>
        <taxon>Pezizomycotina</taxon>
        <taxon>Lecanoromycetes</taxon>
        <taxon>OSLEUM clade</taxon>
        <taxon>Lecanoromycetidae</taxon>
        <taxon>Lecanorales</taxon>
        <taxon>Lecanorineae</taxon>
        <taxon>Ramalinaceae</taxon>
        <taxon>Ramalina</taxon>
    </lineage>
</organism>